<dbReference type="Gene3D" id="1.10.10.10">
    <property type="entry name" value="Winged helix-like DNA-binding domain superfamily/Winged helix DNA-binding domain"/>
    <property type="match status" value="1"/>
</dbReference>
<evidence type="ECO:0000256" key="3">
    <source>
        <dbReference type="ARBA" id="ARBA00022691"/>
    </source>
</evidence>
<evidence type="ECO:0000256" key="2">
    <source>
        <dbReference type="ARBA" id="ARBA00022679"/>
    </source>
</evidence>
<dbReference type="PANTHER" id="PTHR43712">
    <property type="entry name" value="PUTATIVE (AFU_ORTHOLOGUE AFUA_4G14580)-RELATED"/>
    <property type="match status" value="1"/>
</dbReference>
<dbReference type="Pfam" id="PF00891">
    <property type="entry name" value="Methyltransf_2"/>
    <property type="match status" value="1"/>
</dbReference>
<comment type="caution">
    <text evidence="6">The sequence shown here is derived from an EMBL/GenBank/DDBJ whole genome shotgun (WGS) entry which is preliminary data.</text>
</comment>
<proteinExistence type="predicted"/>
<name>A0A9P5XV57_9AGAR</name>
<dbReference type="PROSITE" id="PS51683">
    <property type="entry name" value="SAM_OMT_II"/>
    <property type="match status" value="1"/>
</dbReference>
<dbReference type="InterPro" id="IPR036388">
    <property type="entry name" value="WH-like_DNA-bd_sf"/>
</dbReference>
<dbReference type="InterPro" id="IPR029063">
    <property type="entry name" value="SAM-dependent_MTases_sf"/>
</dbReference>
<protein>
    <submittedName>
        <fullName evidence="6">O-methyltransferase</fullName>
    </submittedName>
</protein>
<dbReference type="OrthoDB" id="2410195at2759"/>
<dbReference type="GO" id="GO:0008171">
    <property type="term" value="F:O-methyltransferase activity"/>
    <property type="evidence" value="ECO:0007669"/>
    <property type="project" value="InterPro"/>
</dbReference>
<dbReference type="GO" id="GO:0032259">
    <property type="term" value="P:methylation"/>
    <property type="evidence" value="ECO:0007669"/>
    <property type="project" value="UniProtKB-KW"/>
</dbReference>
<sequence>MTSTIQQLSQLISNSVGQLVAITSKNGQHLPELNDRLTPESEAFRKDPDAAKAASIIAAATIQLAACVLPPYESIIQTSSGHMKSAALGVVIQCHVPEILRDAGSEGMHADDIAKNTGVDGSKLARLLRTLANRHIFREVKPDFFTNNRISGVLDTGKSIDEILRNPGKKHDGTSGFVAIVELGVTTSHKASSALYENMKDPITAFSEEPNHAPIQRAMRTNKSLFNWMLEPEQAQERHIFGLAMKGSASLVPHNLLLELFDWGSLPKGSTVVDVGGGIGSSCHMLLKAHPELRYIIQDLPMIAEDGKKHCALENPEALASGQMTFQGHDFFAPQPLTNASVFLMKNVIHNWSGPNVSKILTHLRNAAQSNTILLICDIVMTYSCREPNPDSVEDYTIVNDPSLVAPDILSTGFNSVNDTVWLLDTAMHLLVNTQEHTIAQFKRLLSGCGWKIVKIIRKGSSLDSVQAIPI</sequence>
<evidence type="ECO:0000256" key="1">
    <source>
        <dbReference type="ARBA" id="ARBA00022603"/>
    </source>
</evidence>
<dbReference type="Pfam" id="PF08100">
    <property type="entry name" value="Dimerisation"/>
    <property type="match status" value="1"/>
</dbReference>
<reference evidence="6" key="1">
    <citation type="submission" date="2020-11" db="EMBL/GenBank/DDBJ databases">
        <authorList>
            <consortium name="DOE Joint Genome Institute"/>
            <person name="Ahrendt S."/>
            <person name="Riley R."/>
            <person name="Andreopoulos W."/>
            <person name="Labutti K."/>
            <person name="Pangilinan J."/>
            <person name="Ruiz-Duenas F.J."/>
            <person name="Barrasa J.M."/>
            <person name="Sanchez-Garcia M."/>
            <person name="Camarero S."/>
            <person name="Miyauchi S."/>
            <person name="Serrano A."/>
            <person name="Linde D."/>
            <person name="Babiker R."/>
            <person name="Drula E."/>
            <person name="Ayuso-Fernandez I."/>
            <person name="Pacheco R."/>
            <person name="Padilla G."/>
            <person name="Ferreira P."/>
            <person name="Barriuso J."/>
            <person name="Kellner H."/>
            <person name="Castanera R."/>
            <person name="Alfaro M."/>
            <person name="Ramirez L."/>
            <person name="Pisabarro A.G."/>
            <person name="Kuo A."/>
            <person name="Tritt A."/>
            <person name="Lipzen A."/>
            <person name="He G."/>
            <person name="Yan M."/>
            <person name="Ng V."/>
            <person name="Cullen D."/>
            <person name="Martin F."/>
            <person name="Rosso M.-N."/>
            <person name="Henrissat B."/>
            <person name="Hibbett D."/>
            <person name="Martinez A.T."/>
            <person name="Grigoriev I.V."/>
        </authorList>
    </citation>
    <scope>NUCLEOTIDE SEQUENCE</scope>
    <source>
        <strain evidence="6">CBS 247.69</strain>
    </source>
</reference>
<dbReference type="Gene3D" id="3.40.50.150">
    <property type="entry name" value="Vaccinia Virus protein VP39"/>
    <property type="match status" value="1"/>
</dbReference>
<evidence type="ECO:0000259" key="5">
    <source>
        <dbReference type="Pfam" id="PF08100"/>
    </source>
</evidence>
<dbReference type="InterPro" id="IPR001077">
    <property type="entry name" value="COMT_C"/>
</dbReference>
<keyword evidence="1" id="KW-0489">Methyltransferase</keyword>
<keyword evidence="3" id="KW-0949">S-adenosyl-L-methionine</keyword>
<dbReference type="SUPFAM" id="SSF46785">
    <property type="entry name" value="Winged helix' DNA-binding domain"/>
    <property type="match status" value="1"/>
</dbReference>
<feature type="domain" description="O-methyltransferase C-terminal" evidence="4">
    <location>
        <begin position="227"/>
        <end position="389"/>
    </location>
</feature>
<dbReference type="InterPro" id="IPR036390">
    <property type="entry name" value="WH_DNA-bd_sf"/>
</dbReference>
<keyword evidence="2" id="KW-0808">Transferase</keyword>
<evidence type="ECO:0000313" key="6">
    <source>
        <dbReference type="EMBL" id="KAF9457594.1"/>
    </source>
</evidence>
<dbReference type="EMBL" id="MU150365">
    <property type="protein sequence ID" value="KAF9457594.1"/>
    <property type="molecule type" value="Genomic_DNA"/>
</dbReference>
<gene>
    <name evidence="6" type="ORF">BDZ94DRAFT_1314057</name>
</gene>
<dbReference type="InterPro" id="IPR012967">
    <property type="entry name" value="COMT_dimerisation"/>
</dbReference>
<evidence type="ECO:0000313" key="7">
    <source>
        <dbReference type="Proteomes" id="UP000807353"/>
    </source>
</evidence>
<dbReference type="InterPro" id="IPR016461">
    <property type="entry name" value="COMT-like"/>
</dbReference>
<dbReference type="PANTHER" id="PTHR43712:SF2">
    <property type="entry name" value="O-METHYLTRANSFERASE CICE"/>
    <property type="match status" value="1"/>
</dbReference>
<dbReference type="SUPFAM" id="SSF53335">
    <property type="entry name" value="S-adenosyl-L-methionine-dependent methyltransferases"/>
    <property type="match status" value="1"/>
</dbReference>
<organism evidence="6 7">
    <name type="scientific">Collybia nuda</name>
    <dbReference type="NCBI Taxonomy" id="64659"/>
    <lineage>
        <taxon>Eukaryota</taxon>
        <taxon>Fungi</taxon>
        <taxon>Dikarya</taxon>
        <taxon>Basidiomycota</taxon>
        <taxon>Agaricomycotina</taxon>
        <taxon>Agaricomycetes</taxon>
        <taxon>Agaricomycetidae</taxon>
        <taxon>Agaricales</taxon>
        <taxon>Tricholomatineae</taxon>
        <taxon>Clitocybaceae</taxon>
        <taxon>Collybia</taxon>
    </lineage>
</organism>
<dbReference type="Proteomes" id="UP000807353">
    <property type="component" value="Unassembled WGS sequence"/>
</dbReference>
<keyword evidence="7" id="KW-1185">Reference proteome</keyword>
<evidence type="ECO:0000259" key="4">
    <source>
        <dbReference type="Pfam" id="PF00891"/>
    </source>
</evidence>
<dbReference type="AlphaFoldDB" id="A0A9P5XV57"/>
<dbReference type="GO" id="GO:0046983">
    <property type="term" value="F:protein dimerization activity"/>
    <property type="evidence" value="ECO:0007669"/>
    <property type="project" value="InterPro"/>
</dbReference>
<feature type="domain" description="O-methyltransferase dimerisation" evidence="5">
    <location>
        <begin position="77"/>
        <end position="153"/>
    </location>
</feature>
<accession>A0A9P5XV57</accession>